<proteinExistence type="inferred from homology"/>
<dbReference type="Gene3D" id="3.30.470.10">
    <property type="match status" value="1"/>
</dbReference>
<comment type="similarity">
    <text evidence="2 9">Belongs to the class-IV pyridoxal-phosphate-dependent aminotransferase family.</text>
</comment>
<dbReference type="AlphaFoldDB" id="A0AAU9KFD8"/>
<dbReference type="InterPro" id="IPR005786">
    <property type="entry name" value="B_amino_transII"/>
</dbReference>
<sequence length="382" mass="43292">MWSRVYSKLSNTCGRRLNSTFRASEIVIDHTNNPKTMPVLDETLIFGKKTTDHLFWVDWDAKKGWHTPQIAPYQPLVLDPTSSCFHYGTECFEGMKAYKTAHDKVLLFRPEMNVRRLKKSAAALALPDFDGEEFLQCLRKFVDIERKWVPNKKGYSMYIRPTMIGTHQQLGVTKPAKAKLFIVNALVGPYFPTGFKPVALYCDEARVRAWPGGVGDKKVGGNYGPGIAYTDEITKLGYQQLLWLVNGNVTEVGTMNFFVLWKTKEGETELITAPLDSTILEGVTRDSILTLTKEWGEFKVSERTFSIHELVEAVDQGRVIEAFGAGTACIVCPVKKIHFKGKDYDIPMKLGNSGLLTKRLLDHILSIQYGEIHHPWSYQVDY</sequence>
<dbReference type="NCBIfam" id="NF009897">
    <property type="entry name" value="PRK13357.1"/>
    <property type="match status" value="1"/>
</dbReference>
<evidence type="ECO:0000313" key="12">
    <source>
        <dbReference type="EMBL" id="CAG9336045.1"/>
    </source>
</evidence>
<dbReference type="InterPro" id="IPR018300">
    <property type="entry name" value="Aminotrans_IV_CS"/>
</dbReference>
<dbReference type="InterPro" id="IPR033939">
    <property type="entry name" value="BCAT_family"/>
</dbReference>
<protein>
    <recommendedName>
        <fullName evidence="11">Branched-chain-amino-acid aminotransferase</fullName>
        <ecNumber evidence="11">2.6.1.42</ecNumber>
    </recommendedName>
</protein>
<comment type="cofactor">
    <cofactor evidence="1 10">
        <name>pyridoxal 5'-phosphate</name>
        <dbReference type="ChEBI" id="CHEBI:597326"/>
    </cofactor>
</comment>
<dbReference type="EC" id="2.6.1.42" evidence="11"/>
<keyword evidence="7 11" id="KW-0100">Branched-chain amino acid biosynthesis</keyword>
<evidence type="ECO:0000256" key="2">
    <source>
        <dbReference type="ARBA" id="ARBA00009320"/>
    </source>
</evidence>
<comment type="catalytic activity">
    <reaction evidence="11">
        <text>L-valine + 2-oxoglutarate = 3-methyl-2-oxobutanoate + L-glutamate</text>
        <dbReference type="Rhea" id="RHEA:24813"/>
        <dbReference type="ChEBI" id="CHEBI:11851"/>
        <dbReference type="ChEBI" id="CHEBI:16810"/>
        <dbReference type="ChEBI" id="CHEBI:29985"/>
        <dbReference type="ChEBI" id="CHEBI:57762"/>
        <dbReference type="EC" id="2.6.1.42"/>
    </reaction>
</comment>
<organism evidence="12 13">
    <name type="scientific">Blepharisma stoltei</name>
    <dbReference type="NCBI Taxonomy" id="1481888"/>
    <lineage>
        <taxon>Eukaryota</taxon>
        <taxon>Sar</taxon>
        <taxon>Alveolata</taxon>
        <taxon>Ciliophora</taxon>
        <taxon>Postciliodesmatophora</taxon>
        <taxon>Heterotrichea</taxon>
        <taxon>Heterotrichida</taxon>
        <taxon>Blepharismidae</taxon>
        <taxon>Blepharisma</taxon>
    </lineage>
</organism>
<evidence type="ECO:0000256" key="4">
    <source>
        <dbReference type="ARBA" id="ARBA00022605"/>
    </source>
</evidence>
<evidence type="ECO:0000256" key="6">
    <source>
        <dbReference type="ARBA" id="ARBA00022898"/>
    </source>
</evidence>
<dbReference type="SUPFAM" id="SSF56752">
    <property type="entry name" value="D-aminoacid aminotransferase-like PLP-dependent enzymes"/>
    <property type="match status" value="1"/>
</dbReference>
<dbReference type="GO" id="GO:0008652">
    <property type="term" value="P:amino acid biosynthetic process"/>
    <property type="evidence" value="ECO:0007669"/>
    <property type="project" value="UniProtKB-KW"/>
</dbReference>
<evidence type="ECO:0000256" key="10">
    <source>
        <dbReference type="RuleBase" id="RU004516"/>
    </source>
</evidence>
<dbReference type="CDD" id="cd01557">
    <property type="entry name" value="BCAT_beta_family"/>
    <property type="match status" value="1"/>
</dbReference>
<dbReference type="InterPro" id="IPR001544">
    <property type="entry name" value="Aminotrans_IV"/>
</dbReference>
<evidence type="ECO:0000256" key="5">
    <source>
        <dbReference type="ARBA" id="ARBA00022679"/>
    </source>
</evidence>
<evidence type="ECO:0000256" key="7">
    <source>
        <dbReference type="ARBA" id="ARBA00023304"/>
    </source>
</evidence>
<comment type="catalytic activity">
    <reaction evidence="11">
        <text>L-isoleucine + 2-oxoglutarate = (S)-3-methyl-2-oxopentanoate + L-glutamate</text>
        <dbReference type="Rhea" id="RHEA:24801"/>
        <dbReference type="ChEBI" id="CHEBI:16810"/>
        <dbReference type="ChEBI" id="CHEBI:29985"/>
        <dbReference type="ChEBI" id="CHEBI:35146"/>
        <dbReference type="ChEBI" id="CHEBI:58045"/>
        <dbReference type="EC" id="2.6.1.42"/>
    </reaction>
</comment>
<evidence type="ECO:0000256" key="9">
    <source>
        <dbReference type="RuleBase" id="RU004106"/>
    </source>
</evidence>
<comment type="caution">
    <text evidence="12">The sequence shown here is derived from an EMBL/GenBank/DDBJ whole genome shotgun (WGS) entry which is preliminary data.</text>
</comment>
<keyword evidence="13" id="KW-1185">Reference proteome</keyword>
<dbReference type="PROSITE" id="PS00770">
    <property type="entry name" value="AA_TRANSFER_CLASS_4"/>
    <property type="match status" value="1"/>
</dbReference>
<evidence type="ECO:0000256" key="1">
    <source>
        <dbReference type="ARBA" id="ARBA00001933"/>
    </source>
</evidence>
<dbReference type="PANTHER" id="PTHR11825">
    <property type="entry name" value="SUBGROUP IIII AMINOTRANSFERASE"/>
    <property type="match status" value="1"/>
</dbReference>
<name>A0AAU9KFD8_9CILI</name>
<keyword evidence="5 11" id="KW-0808">Transferase</keyword>
<dbReference type="Pfam" id="PF01063">
    <property type="entry name" value="Aminotran_4"/>
    <property type="match status" value="1"/>
</dbReference>
<evidence type="ECO:0000256" key="11">
    <source>
        <dbReference type="RuleBase" id="RU004517"/>
    </source>
</evidence>
<dbReference type="NCBIfam" id="TIGR01123">
    <property type="entry name" value="ilvE_II"/>
    <property type="match status" value="1"/>
</dbReference>
<dbReference type="FunFam" id="3.30.470.10:FF:000002">
    <property type="entry name" value="Branched-chain-amino-acid aminotransferase"/>
    <property type="match status" value="1"/>
</dbReference>
<dbReference type="Gene3D" id="3.20.10.10">
    <property type="entry name" value="D-amino Acid Aminotransferase, subunit A, domain 2"/>
    <property type="match status" value="1"/>
</dbReference>
<reference evidence="12" key="1">
    <citation type="submission" date="2021-09" db="EMBL/GenBank/DDBJ databases">
        <authorList>
            <consortium name="AG Swart"/>
            <person name="Singh M."/>
            <person name="Singh A."/>
            <person name="Seah K."/>
            <person name="Emmerich C."/>
        </authorList>
    </citation>
    <scope>NUCLEOTIDE SEQUENCE</scope>
    <source>
        <strain evidence="12">ATCC30299</strain>
    </source>
</reference>
<dbReference type="GO" id="GO:0004084">
    <property type="term" value="F:branched-chain-amino-acid transaminase activity"/>
    <property type="evidence" value="ECO:0007669"/>
    <property type="project" value="UniProtKB-EC"/>
</dbReference>
<dbReference type="GO" id="GO:0009082">
    <property type="term" value="P:branched-chain amino acid biosynthetic process"/>
    <property type="evidence" value="ECO:0007669"/>
    <property type="project" value="UniProtKB-KW"/>
</dbReference>
<dbReference type="InterPro" id="IPR043132">
    <property type="entry name" value="BCAT-like_C"/>
</dbReference>
<gene>
    <name evidence="12" type="ORF">BSTOLATCC_MIC65352</name>
</gene>
<dbReference type="Proteomes" id="UP001162131">
    <property type="component" value="Unassembled WGS sequence"/>
</dbReference>
<keyword evidence="3 11" id="KW-0032">Aminotransferase</keyword>
<keyword evidence="4 11" id="KW-0028">Amino-acid biosynthesis</keyword>
<dbReference type="FunFam" id="3.20.10.10:FF:000004">
    <property type="entry name" value="Branched-chain-amino-acid aminotransferase"/>
    <property type="match status" value="1"/>
</dbReference>
<dbReference type="PIRSF" id="PIRSF006468">
    <property type="entry name" value="BCAT1"/>
    <property type="match status" value="1"/>
</dbReference>
<comment type="catalytic activity">
    <reaction evidence="11">
        <text>L-leucine + 2-oxoglutarate = 4-methyl-2-oxopentanoate + L-glutamate</text>
        <dbReference type="Rhea" id="RHEA:18321"/>
        <dbReference type="ChEBI" id="CHEBI:16810"/>
        <dbReference type="ChEBI" id="CHEBI:17865"/>
        <dbReference type="ChEBI" id="CHEBI:29985"/>
        <dbReference type="ChEBI" id="CHEBI:57427"/>
        <dbReference type="EC" id="2.6.1.42"/>
    </reaction>
</comment>
<evidence type="ECO:0000256" key="3">
    <source>
        <dbReference type="ARBA" id="ARBA00022576"/>
    </source>
</evidence>
<accession>A0AAU9KFD8</accession>
<feature type="modified residue" description="N6-(pyridoxal phosphate)lysine" evidence="8">
    <location>
        <position position="218"/>
    </location>
</feature>
<evidence type="ECO:0000256" key="8">
    <source>
        <dbReference type="PIRSR" id="PIRSR006468-1"/>
    </source>
</evidence>
<evidence type="ECO:0000313" key="13">
    <source>
        <dbReference type="Proteomes" id="UP001162131"/>
    </source>
</evidence>
<dbReference type="InterPro" id="IPR036038">
    <property type="entry name" value="Aminotransferase-like"/>
</dbReference>
<dbReference type="InterPro" id="IPR043131">
    <property type="entry name" value="BCAT-like_N"/>
</dbReference>
<dbReference type="EMBL" id="CAJZBQ010000063">
    <property type="protein sequence ID" value="CAG9336045.1"/>
    <property type="molecule type" value="Genomic_DNA"/>
</dbReference>
<keyword evidence="6 10" id="KW-0663">Pyridoxal phosphate</keyword>
<dbReference type="PANTHER" id="PTHR11825:SF44">
    <property type="entry name" value="BRANCHED-CHAIN-AMINO-ACID AMINOTRANSFERASE"/>
    <property type="match status" value="1"/>
</dbReference>